<sequence length="1116" mass="120335">MSETTEPKPRSRYWRSLNEIKQTPDFEQFMHREFPVGASEFPEGVSRRRWMKLMGASIALGTLSASGCRYAEETIAPFVIRPDGRVPGEPHFTATNIEWAGRVYNLLITGVDGRPIKVEANAQHPSPGVGTDAFVQGAILQLYDPDRMDGVISRSGGMKNPGLDDWDSFAAAVDNAIGVKGFGAVRDGLARNDGKGFGILMPPSQSPSVVRLLTELQAKFPAMTIGRYDAVRGDAMSQATTKAIGRVGKPVLDLAAASVICSIDADILGSDHGFVANAAGFADGRSPEVGKMNRLYSVESSFTNTGMAADTRYSLQPSQMPAFIAALEKQVDAALAGGAAAPAGDTEGGFDRLPPAEKLNLLIEVMASDLVASKGKALVVVGEHLGPDAVAAGIRLNSKLESLGKTIRFAEPIDSKLKTVGLADFVAKLNSGDIKSVVVLGGNPVYTTTGDVDVASALAKASASVYVGEYDDETAVACQWVLPQSHPFESWGDCQTDDGFYGVTQPQILPLLGGKTVLEYLAWFLGDDKADAEAIVRKTADAAAGESLSNRQWRKLLHDGFEAAIKVEVPAATYSGGDEPLTDVAVVPTSEYESEGVDVVISVADGVYDGRFANNGWLQEMPQSVTKLTWDNAALMSPATAAKIGVSQNKMVALGDGDAAIELPVYELPGAAAGVITVAMGYGRRRAGAVGGSEDLGSDPVGFDVSGLRTTGNPLMAAGVVARPRSTTYELSTTQDHFAIDELGFEETVDRSHRLIREGTIEKLEKDPEFVKHMGVHSPALKSLWTEPMEIFEKEEIQRPQWGMSIDLNRCVGCNACVVACQSENNIPIVGKEQVSMGREMHWIRVDRYFSGDPENVDESPQIVQQPVTCQHCETAPCEQVCPVAATVHTEEGINAMAYNRCIGTRYCANNCPYKVRRFNYFNFNEDVGTGYGIDAFPDKVDDANRKLQQLVLNPDVSVRGRGVMEKCTYCIQRVERGKIEARKDGGRAIQDGDVVTACQQACPCKAIEFGNLADQESAVSLAHKDDRAYYMLDHLNVKPRTAYLARIRNTHHRLMTQAQLEQLAAESHGHHGEHGGDDHGHAEEHGHDHDHDHGDKKSDEKKSAMLPVLGDAARV</sequence>
<feature type="compositionally biased region" description="Basic and acidic residues" evidence="1">
    <location>
        <begin position="1068"/>
        <end position="1104"/>
    </location>
</feature>
<evidence type="ECO:0000313" key="3">
    <source>
        <dbReference type="EMBL" id="QDV70372.1"/>
    </source>
</evidence>
<feature type="region of interest" description="Disordered" evidence="1">
    <location>
        <begin position="1065"/>
        <end position="1116"/>
    </location>
</feature>
<feature type="domain" description="4Fe-4S ferredoxin-type" evidence="2">
    <location>
        <begin position="861"/>
        <end position="892"/>
    </location>
</feature>
<dbReference type="RefSeq" id="WP_197452032.1">
    <property type="nucleotide sequence ID" value="NZ_CP036348.1"/>
</dbReference>
<feature type="domain" description="4Fe-4S ferredoxin-type" evidence="2">
    <location>
        <begin position="802"/>
        <end position="832"/>
    </location>
</feature>
<keyword evidence="4" id="KW-1185">Reference proteome</keyword>
<dbReference type="PROSITE" id="PS51379">
    <property type="entry name" value="4FE4S_FER_2"/>
    <property type="match status" value="3"/>
</dbReference>
<dbReference type="Proteomes" id="UP000315082">
    <property type="component" value="Chromosome"/>
</dbReference>
<reference evidence="3 4" key="1">
    <citation type="submission" date="2019-02" db="EMBL/GenBank/DDBJ databases">
        <title>Deep-cultivation of Planctomycetes and their phenomic and genomic characterization uncovers novel biology.</title>
        <authorList>
            <person name="Wiegand S."/>
            <person name="Jogler M."/>
            <person name="Boedeker C."/>
            <person name="Pinto D."/>
            <person name="Vollmers J."/>
            <person name="Rivas-Marin E."/>
            <person name="Kohn T."/>
            <person name="Peeters S.H."/>
            <person name="Heuer A."/>
            <person name="Rast P."/>
            <person name="Oberbeckmann S."/>
            <person name="Bunk B."/>
            <person name="Jeske O."/>
            <person name="Meyerdierks A."/>
            <person name="Storesund J.E."/>
            <person name="Kallscheuer N."/>
            <person name="Luecker S."/>
            <person name="Lage O.M."/>
            <person name="Pohl T."/>
            <person name="Merkel B.J."/>
            <person name="Hornburger P."/>
            <person name="Mueller R.-W."/>
            <person name="Bruemmer F."/>
            <person name="Labrenz M."/>
            <person name="Spormann A.M."/>
            <person name="Op den Camp H."/>
            <person name="Overmann J."/>
            <person name="Amann R."/>
            <person name="Jetten M.S.M."/>
            <person name="Mascher T."/>
            <person name="Medema M.H."/>
            <person name="Devos D.P."/>
            <person name="Kaster A.-K."/>
            <person name="Ovreas L."/>
            <person name="Rohde M."/>
            <person name="Galperin M.Y."/>
            <person name="Jogler C."/>
        </authorList>
    </citation>
    <scope>NUCLEOTIDE SEQUENCE [LARGE SCALE GENOMIC DNA]</scope>
    <source>
        <strain evidence="3 4">Poly24</strain>
    </source>
</reference>
<name>A0A518JXV5_9BACT</name>
<dbReference type="KEGG" id="rcf:Poly24_40930"/>
<dbReference type="Pfam" id="PF12838">
    <property type="entry name" value="Fer4_7"/>
    <property type="match status" value="1"/>
</dbReference>
<dbReference type="InterPro" id="IPR030948">
    <property type="entry name" value="TAT_var_transloc_signal_dom"/>
</dbReference>
<proteinExistence type="predicted"/>
<dbReference type="InterPro" id="IPR009010">
    <property type="entry name" value="Asp_de-COase-like_dom_sf"/>
</dbReference>
<dbReference type="EMBL" id="CP036348">
    <property type="protein sequence ID" value="QDV70372.1"/>
    <property type="molecule type" value="Genomic_DNA"/>
</dbReference>
<feature type="domain" description="4Fe-4S ferredoxin-type" evidence="2">
    <location>
        <begin position="893"/>
        <end position="922"/>
    </location>
</feature>
<dbReference type="NCBIfam" id="TIGR04519">
    <property type="entry name" value="MoCo_extend_TAT"/>
    <property type="match status" value="1"/>
</dbReference>
<dbReference type="Gene3D" id="3.40.50.740">
    <property type="match status" value="1"/>
</dbReference>
<dbReference type="SUPFAM" id="SSF54862">
    <property type="entry name" value="4Fe-4S ferredoxins"/>
    <property type="match status" value="1"/>
</dbReference>
<accession>A0A518JXV5</accession>
<dbReference type="InterPro" id="IPR017896">
    <property type="entry name" value="4Fe4S_Fe-S-bd"/>
</dbReference>
<dbReference type="SUPFAM" id="SSF50692">
    <property type="entry name" value="ADC-like"/>
    <property type="match status" value="1"/>
</dbReference>
<dbReference type="Gene3D" id="3.30.2070.10">
    <property type="entry name" value="Formate dehydrogenase/DMSO reductase"/>
    <property type="match status" value="1"/>
</dbReference>
<dbReference type="PANTHER" id="PTHR42783">
    <property type="entry name" value="GLUTAMATE SYNTHASE [NADPH] SMALL CHAIN"/>
    <property type="match status" value="1"/>
</dbReference>
<dbReference type="AlphaFoldDB" id="A0A518JXV5"/>
<dbReference type="Gene3D" id="3.30.70.20">
    <property type="match status" value="2"/>
</dbReference>
<dbReference type="PANTHER" id="PTHR42783:SF3">
    <property type="entry name" value="GLUTAMATE SYNTHASE [NADPH] SMALL CHAIN-RELATED"/>
    <property type="match status" value="1"/>
</dbReference>
<dbReference type="SUPFAM" id="SSF53706">
    <property type="entry name" value="Formate dehydrogenase/DMSO reductase, domains 1-3"/>
    <property type="match status" value="1"/>
</dbReference>
<evidence type="ECO:0000259" key="2">
    <source>
        <dbReference type="PROSITE" id="PS51379"/>
    </source>
</evidence>
<dbReference type="CDD" id="cd02784">
    <property type="entry name" value="MopB_CT_PHLH"/>
    <property type="match status" value="1"/>
</dbReference>
<evidence type="ECO:0000313" key="4">
    <source>
        <dbReference type="Proteomes" id="UP000315082"/>
    </source>
</evidence>
<dbReference type="CDD" id="cd10551">
    <property type="entry name" value="PsrB"/>
    <property type="match status" value="1"/>
</dbReference>
<evidence type="ECO:0000256" key="1">
    <source>
        <dbReference type="SAM" id="MobiDB-lite"/>
    </source>
</evidence>
<protein>
    <submittedName>
        <fullName evidence="3">Tetrathionate reductase subunit B</fullName>
    </submittedName>
</protein>
<gene>
    <name evidence="3" type="primary">ttrB</name>
    <name evidence="3" type="ORF">Poly24_40930</name>
</gene>
<organism evidence="3 4">
    <name type="scientific">Rosistilla carotiformis</name>
    <dbReference type="NCBI Taxonomy" id="2528017"/>
    <lineage>
        <taxon>Bacteria</taxon>
        <taxon>Pseudomonadati</taxon>
        <taxon>Planctomycetota</taxon>
        <taxon>Planctomycetia</taxon>
        <taxon>Pirellulales</taxon>
        <taxon>Pirellulaceae</taxon>
        <taxon>Rosistilla</taxon>
    </lineage>
</organism>